<evidence type="ECO:0000256" key="1">
    <source>
        <dbReference type="SAM" id="MobiDB-lite"/>
    </source>
</evidence>
<evidence type="ECO:0008006" key="4">
    <source>
        <dbReference type="Google" id="ProtNLM"/>
    </source>
</evidence>
<dbReference type="Proteomes" id="UP000823749">
    <property type="component" value="Chromosome 12"/>
</dbReference>
<dbReference type="Gene3D" id="3.10.450.10">
    <property type="match status" value="1"/>
</dbReference>
<accession>A0AAV6HWL8</accession>
<evidence type="ECO:0000313" key="2">
    <source>
        <dbReference type="EMBL" id="KAG5520638.1"/>
    </source>
</evidence>
<dbReference type="AlphaFoldDB" id="A0AAV6HWL8"/>
<dbReference type="PANTHER" id="PTHR31228">
    <property type="entry name" value="CYSTATIN/MONELLIN SUPERFAMILY PROTEIN"/>
    <property type="match status" value="1"/>
</dbReference>
<feature type="region of interest" description="Disordered" evidence="1">
    <location>
        <begin position="1"/>
        <end position="26"/>
    </location>
</feature>
<sequence>MGTEKKLGIDSAEERSDDTETSEDESEVFGLVKLFGYDKNLPPILTPGFRATDTDDDSDSDQDMTDEESRLYSEQVEKSGGFDVGFIPGVNMLGQIFPMDIEDKRFFDYVFGSQLAVDEYRRRFKDENRELEFVKVLKVMSQVANVVRFYITFEAKDLADGDKIKIYQAVVLLEVGTKITVKSCRLKPPEDGQGKVQAIMGKNGSGKITSATVSTPVVRLEPVRGRVFLGVFFVFMQVARRSMTNRGFAELGLLTTRSVSAAVTYGRDPASGMVAFGCCGLLKVLWRLVECLPDLCRPPVKMGAIRPAAWSPSIFLAFLARWWLLA</sequence>
<proteinExistence type="predicted"/>
<organism evidence="2 3">
    <name type="scientific">Rhododendron griersonianum</name>
    <dbReference type="NCBI Taxonomy" id="479676"/>
    <lineage>
        <taxon>Eukaryota</taxon>
        <taxon>Viridiplantae</taxon>
        <taxon>Streptophyta</taxon>
        <taxon>Embryophyta</taxon>
        <taxon>Tracheophyta</taxon>
        <taxon>Spermatophyta</taxon>
        <taxon>Magnoliopsida</taxon>
        <taxon>eudicotyledons</taxon>
        <taxon>Gunneridae</taxon>
        <taxon>Pentapetalae</taxon>
        <taxon>asterids</taxon>
        <taxon>Ericales</taxon>
        <taxon>Ericaceae</taxon>
        <taxon>Ericoideae</taxon>
        <taxon>Rhodoreae</taxon>
        <taxon>Rhododendron</taxon>
    </lineage>
</organism>
<protein>
    <recommendedName>
        <fullName evidence="4">Cystatin domain-containing protein</fullName>
    </recommendedName>
</protein>
<dbReference type="EMBL" id="JACTNZ010000012">
    <property type="protein sequence ID" value="KAG5520638.1"/>
    <property type="molecule type" value="Genomic_DNA"/>
</dbReference>
<comment type="caution">
    <text evidence="2">The sequence shown here is derived from an EMBL/GenBank/DDBJ whole genome shotgun (WGS) entry which is preliminary data.</text>
</comment>
<dbReference type="InterPro" id="IPR006525">
    <property type="entry name" value="Cystatin-related_pln"/>
</dbReference>
<keyword evidence="3" id="KW-1185">Reference proteome</keyword>
<feature type="compositionally biased region" description="Acidic residues" evidence="1">
    <location>
        <begin position="15"/>
        <end position="26"/>
    </location>
</feature>
<feature type="region of interest" description="Disordered" evidence="1">
    <location>
        <begin position="46"/>
        <end position="70"/>
    </location>
</feature>
<name>A0AAV6HWL8_9ERIC</name>
<feature type="compositionally biased region" description="Acidic residues" evidence="1">
    <location>
        <begin position="54"/>
        <end position="66"/>
    </location>
</feature>
<feature type="compositionally biased region" description="Basic and acidic residues" evidence="1">
    <location>
        <begin position="1"/>
        <end position="14"/>
    </location>
</feature>
<evidence type="ECO:0000313" key="3">
    <source>
        <dbReference type="Proteomes" id="UP000823749"/>
    </source>
</evidence>
<dbReference type="NCBIfam" id="TIGR01638">
    <property type="entry name" value="Atha_cystat_rel"/>
    <property type="match status" value="1"/>
</dbReference>
<reference evidence="2" key="1">
    <citation type="submission" date="2020-08" db="EMBL/GenBank/DDBJ databases">
        <title>Plant Genome Project.</title>
        <authorList>
            <person name="Zhang R.-G."/>
        </authorList>
    </citation>
    <scope>NUCLEOTIDE SEQUENCE</scope>
    <source>
        <strain evidence="2">WSP0</strain>
        <tissue evidence="2">Leaf</tissue>
    </source>
</reference>
<dbReference type="InterPro" id="IPR046350">
    <property type="entry name" value="Cystatin_sf"/>
</dbReference>
<gene>
    <name evidence="2" type="ORF">RHGRI_033275</name>
</gene>
<dbReference type="SUPFAM" id="SSF54403">
    <property type="entry name" value="Cystatin/monellin"/>
    <property type="match status" value="1"/>
</dbReference>
<dbReference type="PANTHER" id="PTHR31228:SF22">
    <property type="entry name" value="CYSTATIN_MONELLIN SUPERFAMILY PROTEIN"/>
    <property type="match status" value="1"/>
</dbReference>